<evidence type="ECO:0000313" key="3">
    <source>
        <dbReference type="Proteomes" id="UP000298438"/>
    </source>
</evidence>
<evidence type="ECO:0000256" key="1">
    <source>
        <dbReference type="SAM" id="SignalP"/>
    </source>
</evidence>
<keyword evidence="1" id="KW-0732">Signal</keyword>
<proteinExistence type="predicted"/>
<sequence>MTILPRLFVSARWLLTLMLCIPHMAGHCSPSETSPAIGNWKVTAVADFADLASMDEKEARRMIGKILQVRLNTVRFGKDVCDNPIFESKWVEPELYLRQDAAASNARLHLPTPVEVVDLECTVVFFRKRDRMVFYWGGFFFDAVRQGK</sequence>
<organism evidence="2 3">
    <name type="scientific">Zemynaea arenosa</name>
    <dbReference type="NCBI Taxonomy" id="2561931"/>
    <lineage>
        <taxon>Bacteria</taxon>
        <taxon>Pseudomonadati</taxon>
        <taxon>Pseudomonadota</taxon>
        <taxon>Betaproteobacteria</taxon>
        <taxon>Burkholderiales</taxon>
        <taxon>Oxalobacteraceae</taxon>
        <taxon>Telluria group</taxon>
        <taxon>Zemynaea</taxon>
    </lineage>
</organism>
<accession>A0A4Y9SJE2</accession>
<name>A0A4Y9SJE2_9BURK</name>
<protein>
    <submittedName>
        <fullName evidence="2">Uncharacterized protein</fullName>
    </submittedName>
</protein>
<evidence type="ECO:0000313" key="2">
    <source>
        <dbReference type="EMBL" id="TFW25787.1"/>
    </source>
</evidence>
<dbReference type="RefSeq" id="WP_135206105.1">
    <property type="nucleotide sequence ID" value="NZ_SPVF01000072.1"/>
</dbReference>
<gene>
    <name evidence="2" type="ORF">E4L96_04890</name>
</gene>
<feature type="chain" id="PRO_5021406285" evidence="1">
    <location>
        <begin position="26"/>
        <end position="148"/>
    </location>
</feature>
<keyword evidence="3" id="KW-1185">Reference proteome</keyword>
<feature type="signal peptide" evidence="1">
    <location>
        <begin position="1"/>
        <end position="25"/>
    </location>
</feature>
<reference evidence="2 3" key="1">
    <citation type="submission" date="2019-03" db="EMBL/GenBank/DDBJ databases">
        <title>Draft Genome Sequence of Massilia arenosa sp. nov., a Novel Massilia Species Isolated from a Sandy-loam Maize Soil.</title>
        <authorList>
            <person name="Raths R."/>
            <person name="Peta V."/>
            <person name="Bucking H."/>
        </authorList>
    </citation>
    <scope>NUCLEOTIDE SEQUENCE [LARGE SCALE GENOMIC DNA]</scope>
    <source>
        <strain evidence="2 3">MC02</strain>
    </source>
</reference>
<dbReference type="AlphaFoldDB" id="A0A4Y9SJE2"/>
<dbReference type="EMBL" id="SPVF01000072">
    <property type="protein sequence ID" value="TFW25787.1"/>
    <property type="molecule type" value="Genomic_DNA"/>
</dbReference>
<dbReference type="Proteomes" id="UP000298438">
    <property type="component" value="Unassembled WGS sequence"/>
</dbReference>
<dbReference type="OrthoDB" id="8756023at2"/>
<comment type="caution">
    <text evidence="2">The sequence shown here is derived from an EMBL/GenBank/DDBJ whole genome shotgun (WGS) entry which is preliminary data.</text>
</comment>